<dbReference type="SMART" id="SM01081">
    <property type="entry name" value="CHB_HEX"/>
    <property type="match status" value="1"/>
</dbReference>
<dbReference type="Gene3D" id="3.30.379.10">
    <property type="entry name" value="Chitobiase/beta-hexosaminidase domain 2-like"/>
    <property type="match status" value="1"/>
</dbReference>
<dbReference type="InterPro" id="IPR017853">
    <property type="entry name" value="GH"/>
</dbReference>
<dbReference type="Pfam" id="PF02838">
    <property type="entry name" value="Glyco_hydro_20b"/>
    <property type="match status" value="1"/>
</dbReference>
<evidence type="ECO:0000256" key="3">
    <source>
        <dbReference type="ARBA" id="ARBA00012663"/>
    </source>
</evidence>
<feature type="non-terminal residue" evidence="10">
    <location>
        <position position="535"/>
    </location>
</feature>
<evidence type="ECO:0000256" key="4">
    <source>
        <dbReference type="ARBA" id="ARBA00022801"/>
    </source>
</evidence>
<dbReference type="Pfam" id="PF00728">
    <property type="entry name" value="Glyco_hydro_20"/>
    <property type="match status" value="1"/>
</dbReference>
<dbReference type="GO" id="GO:0016020">
    <property type="term" value="C:membrane"/>
    <property type="evidence" value="ECO:0007669"/>
    <property type="project" value="TreeGrafter"/>
</dbReference>
<evidence type="ECO:0000256" key="8">
    <source>
        <dbReference type="SAM" id="SignalP"/>
    </source>
</evidence>
<dbReference type="InterPro" id="IPR025705">
    <property type="entry name" value="Beta_hexosaminidase_sua/sub"/>
</dbReference>
<keyword evidence="8" id="KW-0732">Signal</keyword>
<dbReference type="GO" id="GO:0030247">
    <property type="term" value="F:polysaccharide binding"/>
    <property type="evidence" value="ECO:0007669"/>
    <property type="project" value="InterPro"/>
</dbReference>
<dbReference type="SUPFAM" id="SSF49384">
    <property type="entry name" value="Carbohydrate-binding domain"/>
    <property type="match status" value="1"/>
</dbReference>
<dbReference type="GO" id="GO:0004563">
    <property type="term" value="F:beta-N-acetylhexosaminidase activity"/>
    <property type="evidence" value="ECO:0007669"/>
    <property type="project" value="UniProtKB-EC"/>
</dbReference>
<reference evidence="10" key="1">
    <citation type="submission" date="2014-12" db="EMBL/GenBank/DDBJ databases">
        <title>Insight into the proteome of Arion vulgaris.</title>
        <authorList>
            <person name="Aradska J."/>
            <person name="Bulat T."/>
            <person name="Smidak R."/>
            <person name="Sarate P."/>
            <person name="Gangsoo J."/>
            <person name="Sialana F."/>
            <person name="Bilban M."/>
            <person name="Lubec G."/>
        </authorList>
    </citation>
    <scope>NUCLEOTIDE SEQUENCE</scope>
    <source>
        <tissue evidence="10">Skin</tissue>
    </source>
</reference>
<evidence type="ECO:0000256" key="1">
    <source>
        <dbReference type="ARBA" id="ARBA00001231"/>
    </source>
</evidence>
<dbReference type="SUPFAM" id="SSF51445">
    <property type="entry name" value="(Trans)glycosidases"/>
    <property type="match status" value="1"/>
</dbReference>
<organism evidence="10">
    <name type="scientific">Arion vulgaris</name>
    <dbReference type="NCBI Taxonomy" id="1028688"/>
    <lineage>
        <taxon>Eukaryota</taxon>
        <taxon>Metazoa</taxon>
        <taxon>Spiralia</taxon>
        <taxon>Lophotrochozoa</taxon>
        <taxon>Mollusca</taxon>
        <taxon>Gastropoda</taxon>
        <taxon>Heterobranchia</taxon>
        <taxon>Euthyneura</taxon>
        <taxon>Panpulmonata</taxon>
        <taxon>Eupulmonata</taxon>
        <taxon>Stylommatophora</taxon>
        <taxon>Helicina</taxon>
        <taxon>Arionoidea</taxon>
        <taxon>Arionidae</taxon>
        <taxon>Arion</taxon>
    </lineage>
</organism>
<dbReference type="InterPro" id="IPR015883">
    <property type="entry name" value="Glyco_hydro_20_cat"/>
</dbReference>
<dbReference type="InterPro" id="IPR015882">
    <property type="entry name" value="HEX_bac_N"/>
</dbReference>
<dbReference type="EMBL" id="HACG01016580">
    <property type="protein sequence ID" value="CEK63445.1"/>
    <property type="molecule type" value="Transcribed_RNA"/>
</dbReference>
<dbReference type="InterPro" id="IPR004866">
    <property type="entry name" value="CHB/HEX_N_dom"/>
</dbReference>
<comment type="catalytic activity">
    <reaction evidence="1">
        <text>Hydrolysis of terminal non-reducing N-acetyl-D-hexosamine residues in N-acetyl-beta-D-hexosaminides.</text>
        <dbReference type="EC" id="3.2.1.52"/>
    </reaction>
</comment>
<dbReference type="Pfam" id="PF03173">
    <property type="entry name" value="CHB_HEX"/>
    <property type="match status" value="1"/>
</dbReference>
<evidence type="ECO:0000256" key="5">
    <source>
        <dbReference type="ARBA" id="ARBA00023295"/>
    </source>
</evidence>
<dbReference type="PANTHER" id="PTHR22600">
    <property type="entry name" value="BETA-HEXOSAMINIDASE"/>
    <property type="match status" value="1"/>
</dbReference>
<feature type="domain" description="Chitobiase/beta-hexosaminidases N-terminal" evidence="9">
    <location>
        <begin position="41"/>
        <end position="203"/>
    </location>
</feature>
<dbReference type="InterPro" id="IPR008965">
    <property type="entry name" value="CBM2/CBM3_carb-bd_dom_sf"/>
</dbReference>
<keyword evidence="5" id="KW-0326">Glycosidase</keyword>
<accession>A0A0B6Z700</accession>
<feature type="chain" id="PRO_5002110692" description="beta-N-acetylhexosaminidase" evidence="8">
    <location>
        <begin position="29"/>
        <end position="535"/>
    </location>
</feature>
<feature type="signal peptide" evidence="8">
    <location>
        <begin position="1"/>
        <end position="28"/>
    </location>
</feature>
<dbReference type="Gene3D" id="2.60.40.290">
    <property type="match status" value="1"/>
</dbReference>
<evidence type="ECO:0000256" key="2">
    <source>
        <dbReference type="ARBA" id="ARBA00006285"/>
    </source>
</evidence>
<name>A0A0B6Z700_9EUPU</name>
<dbReference type="EC" id="3.2.1.52" evidence="3"/>
<dbReference type="GO" id="GO:0030203">
    <property type="term" value="P:glycosaminoglycan metabolic process"/>
    <property type="evidence" value="ECO:0007669"/>
    <property type="project" value="TreeGrafter"/>
</dbReference>
<dbReference type="PANTHER" id="PTHR22600:SF57">
    <property type="entry name" value="BETA-N-ACETYLHEXOSAMINIDASE"/>
    <property type="match status" value="1"/>
</dbReference>
<evidence type="ECO:0000313" key="10">
    <source>
        <dbReference type="EMBL" id="CEK63445.1"/>
    </source>
</evidence>
<dbReference type="SUPFAM" id="SSF55545">
    <property type="entry name" value="beta-N-acetylhexosaminidase-like domain"/>
    <property type="match status" value="1"/>
</dbReference>
<protein>
    <recommendedName>
        <fullName evidence="3">beta-N-acetylhexosaminidase</fullName>
        <ecNumber evidence="3">3.2.1.52</ecNumber>
    </recommendedName>
    <alternativeName>
        <fullName evidence="6">Beta-N-acetylhexosaminidase</fullName>
    </alternativeName>
    <alternativeName>
        <fullName evidence="7">N-acetyl-beta-glucosaminidase</fullName>
    </alternativeName>
</protein>
<dbReference type="PRINTS" id="PR00738">
    <property type="entry name" value="GLHYDRLASE20"/>
</dbReference>
<keyword evidence="4" id="KW-0378">Hydrolase</keyword>
<proteinExistence type="inferred from homology"/>
<comment type="similarity">
    <text evidence="2">Belongs to the glycosyl hydrolase 20 family.</text>
</comment>
<evidence type="ECO:0000256" key="6">
    <source>
        <dbReference type="ARBA" id="ARBA00030512"/>
    </source>
</evidence>
<dbReference type="InterPro" id="IPR012291">
    <property type="entry name" value="CBM2_carb-bd_dom_sf"/>
</dbReference>
<dbReference type="InterPro" id="IPR029018">
    <property type="entry name" value="Hex-like_dom2"/>
</dbReference>
<gene>
    <name evidence="10" type="primary">ORF48321</name>
</gene>
<dbReference type="Gene3D" id="3.20.20.80">
    <property type="entry name" value="Glycosidases"/>
    <property type="match status" value="1"/>
</dbReference>
<dbReference type="AlphaFoldDB" id="A0A0B6Z700"/>
<evidence type="ECO:0000259" key="9">
    <source>
        <dbReference type="SMART" id="SM01081"/>
    </source>
</evidence>
<evidence type="ECO:0000256" key="7">
    <source>
        <dbReference type="ARBA" id="ARBA00033000"/>
    </source>
</evidence>
<dbReference type="GO" id="GO:0005975">
    <property type="term" value="P:carbohydrate metabolic process"/>
    <property type="evidence" value="ECO:0007669"/>
    <property type="project" value="InterPro"/>
</dbReference>
<sequence>MHRPVLDFIMAFNSVLLLLSVCSASAFAQVQTQADLNKMATGLIVKWNVLTNTKQYGTFEAEVTLENKAADFNLTYGQWEIHFDCVFRIEPELTGIRGNIEVELKGQSLILGHLQGTHFYFKPTTSFITLPTGAARKIKLHIGDYSVARTDSILNWYITFPNLEPVVIASTTGESLSFVAPRSEIQQWKRFDSDEYNPYTPQVRYERNSITDPSYKSEIRVIPNLASIVLNNPADPIKLAVTNSWKVTYVGQLDKEASYLASSLGLQPASNGNSGQSVIHLRLGDVALSDNGITKNSSDIYSITVNSTSSQIDIVGQGPSGVFYGAVTLLSLVDENRLVPECVINDGPRFEYRGLMLDIARSFHPKEEILKLIEIMSSYKLNKLHLHLSDDEGWRIEIPSLPELTQLGSQRCHDPSETICMMPQLGSGPDNSTRYSSGFLTTGDYIEILKKANDRHVTVIPEIDMPGKGRSAILSMKLRDKKGNGGINTTLTEEGDQSEYTSPQMFSDDAINPCLQSSYNFINIIMDELISLHNQ</sequence>